<accession>A0A0L0DMB1</accession>
<reference evidence="2 3" key="1">
    <citation type="submission" date="2010-05" db="EMBL/GenBank/DDBJ databases">
        <title>The Genome Sequence of Thecamonas trahens ATCC 50062.</title>
        <authorList>
            <consortium name="The Broad Institute Genome Sequencing Platform"/>
            <person name="Russ C."/>
            <person name="Cuomo C."/>
            <person name="Shea T."/>
            <person name="Young S.K."/>
            <person name="Zeng Q."/>
            <person name="Koehrsen M."/>
            <person name="Haas B."/>
            <person name="Borodovsky M."/>
            <person name="Guigo R."/>
            <person name="Alvarado L."/>
            <person name="Berlin A."/>
            <person name="Bochicchio J."/>
            <person name="Borenstein D."/>
            <person name="Chapman S."/>
            <person name="Chen Z."/>
            <person name="Freedman E."/>
            <person name="Gellesch M."/>
            <person name="Goldberg J."/>
            <person name="Griggs A."/>
            <person name="Gujja S."/>
            <person name="Heilman E."/>
            <person name="Heiman D."/>
            <person name="Hepburn T."/>
            <person name="Howarth C."/>
            <person name="Jen D."/>
            <person name="Larson L."/>
            <person name="Mehta T."/>
            <person name="Park D."/>
            <person name="Pearson M."/>
            <person name="Roberts A."/>
            <person name="Saif S."/>
            <person name="Shenoy N."/>
            <person name="Sisk P."/>
            <person name="Stolte C."/>
            <person name="Sykes S."/>
            <person name="Thomson T."/>
            <person name="Walk T."/>
            <person name="White J."/>
            <person name="Yandava C."/>
            <person name="Burger G."/>
            <person name="Gray M.W."/>
            <person name="Holland P.W.H."/>
            <person name="King N."/>
            <person name="Lang F.B.F."/>
            <person name="Roger A.J."/>
            <person name="Ruiz-Trillo I."/>
            <person name="Lander E."/>
            <person name="Nusbaum C."/>
        </authorList>
    </citation>
    <scope>NUCLEOTIDE SEQUENCE [LARGE SCALE GENOMIC DNA]</scope>
    <source>
        <strain evidence="2 3">ATCC 50062</strain>
    </source>
</reference>
<feature type="compositionally biased region" description="Pro residues" evidence="1">
    <location>
        <begin position="267"/>
        <end position="280"/>
    </location>
</feature>
<dbReference type="RefSeq" id="XP_013761783.1">
    <property type="nucleotide sequence ID" value="XM_013906329.1"/>
</dbReference>
<dbReference type="OrthoDB" id="1866965at2759"/>
<dbReference type="PANTHER" id="PTHR31743">
    <property type="entry name" value="TRANSIENT RECEPTOR POTENTIAL CHANNEL 4-ASSOCIATED PROTEIN TCPC4AP"/>
    <property type="match status" value="1"/>
</dbReference>
<keyword evidence="3" id="KW-1185">Reference proteome</keyword>
<evidence type="ECO:0000313" key="2">
    <source>
        <dbReference type="EMBL" id="KNC53459.1"/>
    </source>
</evidence>
<dbReference type="GO" id="GO:0019902">
    <property type="term" value="F:phosphatase binding"/>
    <property type="evidence" value="ECO:0007669"/>
    <property type="project" value="TreeGrafter"/>
</dbReference>
<dbReference type="InterPro" id="IPR022162">
    <property type="entry name" value="TRPC4AP"/>
</dbReference>
<dbReference type="SUPFAM" id="SSF48371">
    <property type="entry name" value="ARM repeat"/>
    <property type="match status" value="1"/>
</dbReference>
<name>A0A0L0DMB1_THETB</name>
<sequence length="868" mass="92789">MEVLVRFFRRFGSRAASGSYFVNDDNDAPEAHEAHETPATSEASETLEASGTPEAPETGAAGDGTDFDGLDRPTAATSSAKARKMAASEPVLVGVETALHVISRLVDELDALVVVDGVDGRASSLDETAEPRAKLESLEEWRRVWSAGPAAALGTFQQALATVAVPLDKFRILLNENSSPHASSPDCEHDQVAEAVVTTRIVPLLVALISRLAYLPIPLADWPAIIAAFNGAELKEPGPLPSPMPASFSLRLITEILMASAAREPAPSSPPSPAPSPPSPLTTTTILETYASHVSIVLAAASILKELGYRRGGILVGMAENDEFVSALFVNLGEPVLFETVVALLEDVLSMRRSLFDLTMVPGLAGIVAGFTPRRLAVFSRILAFLLEKPSIRFGVEPEDALSARLSTASMRQSSLAYAATATTLAHNVAFVLGVPNLVERFVALLKIPVDFHTHSTLLASINPTPMVYQLMARVADRSTFGGLQQVLERVPAAVVAGTSSLQTTTFAEVQNMLGAVLRFPPVISMLELIVLAISGSRSEILYTLTCALASSRQAPLVERLMECGGLSVLAELVESLRNDPDGRHQFLRSTDANHASHAPCSIMSQTLRALYNAAGVVTRPQVRLLLLSMPLPHTLAELIVSADDDAHVVMPACAALEVMFRYTHKPEVVNALASEALIARLVQLTRVPSISLSAFDLLGSIVHGNADGLARVEDALKRARTSASEFMRDVVATDLVASNVFVRHILALSKTDGRAAAWVAPLQPTLLSAVLDALDIHAMSSDNLCCLNTLVLASCDLSDGELAATLASLDAAGVDKLRRLIDFFPVYYEARRQERASLALSSQVSWRKWQLSVARLDAALSKRCVTE</sequence>
<evidence type="ECO:0000313" key="3">
    <source>
        <dbReference type="Proteomes" id="UP000054408"/>
    </source>
</evidence>
<proteinExistence type="predicted"/>
<organism evidence="2 3">
    <name type="scientific">Thecamonas trahens ATCC 50062</name>
    <dbReference type="NCBI Taxonomy" id="461836"/>
    <lineage>
        <taxon>Eukaryota</taxon>
        <taxon>Apusozoa</taxon>
        <taxon>Apusomonadida</taxon>
        <taxon>Apusomonadidae</taxon>
        <taxon>Thecamonas</taxon>
    </lineage>
</organism>
<dbReference type="Proteomes" id="UP000054408">
    <property type="component" value="Unassembled WGS sequence"/>
</dbReference>
<feature type="compositionally biased region" description="Low complexity" evidence="1">
    <location>
        <begin position="37"/>
        <end position="50"/>
    </location>
</feature>
<dbReference type="STRING" id="461836.A0A0L0DMB1"/>
<gene>
    <name evidence="2" type="ORF">AMSG_01172</name>
</gene>
<protein>
    <submittedName>
        <fullName evidence="2">Uncharacterized protein</fullName>
    </submittedName>
</protein>
<dbReference type="Pfam" id="PF12463">
    <property type="entry name" value="DUF3689"/>
    <property type="match status" value="1"/>
</dbReference>
<dbReference type="GeneID" id="25560933"/>
<dbReference type="AlphaFoldDB" id="A0A0L0DMB1"/>
<dbReference type="EMBL" id="GL349437">
    <property type="protein sequence ID" value="KNC53459.1"/>
    <property type="molecule type" value="Genomic_DNA"/>
</dbReference>
<evidence type="ECO:0000256" key="1">
    <source>
        <dbReference type="SAM" id="MobiDB-lite"/>
    </source>
</evidence>
<dbReference type="GO" id="GO:0031464">
    <property type="term" value="C:Cul4A-RING E3 ubiquitin ligase complex"/>
    <property type="evidence" value="ECO:0007669"/>
    <property type="project" value="InterPro"/>
</dbReference>
<feature type="region of interest" description="Disordered" evidence="1">
    <location>
        <begin position="263"/>
        <end position="282"/>
    </location>
</feature>
<dbReference type="PANTHER" id="PTHR31743:SF1">
    <property type="entry name" value="SHORT TRANSIENT RECEPTOR POTENTIAL CHANNEL 4-ASSOCIATED PROTEIN"/>
    <property type="match status" value="1"/>
</dbReference>
<dbReference type="GO" id="GO:0006511">
    <property type="term" value="P:ubiquitin-dependent protein catabolic process"/>
    <property type="evidence" value="ECO:0007669"/>
    <property type="project" value="InterPro"/>
</dbReference>
<feature type="region of interest" description="Disordered" evidence="1">
    <location>
        <begin position="19"/>
        <end position="87"/>
    </location>
</feature>
<dbReference type="InterPro" id="IPR016024">
    <property type="entry name" value="ARM-type_fold"/>
</dbReference>